<gene>
    <name evidence="2" type="ORF">CLV67_10913</name>
</gene>
<name>A0A2T0K9D6_9ACTN</name>
<evidence type="ECO:0000256" key="1">
    <source>
        <dbReference type="SAM" id="MobiDB-lite"/>
    </source>
</evidence>
<comment type="caution">
    <text evidence="2">The sequence shown here is derived from an EMBL/GenBank/DDBJ whole genome shotgun (WGS) entry which is preliminary data.</text>
</comment>
<organism evidence="2 3">
    <name type="scientific">Actinoplanes italicus</name>
    <dbReference type="NCBI Taxonomy" id="113567"/>
    <lineage>
        <taxon>Bacteria</taxon>
        <taxon>Bacillati</taxon>
        <taxon>Actinomycetota</taxon>
        <taxon>Actinomycetes</taxon>
        <taxon>Micromonosporales</taxon>
        <taxon>Micromonosporaceae</taxon>
        <taxon>Actinoplanes</taxon>
    </lineage>
</organism>
<keyword evidence="3" id="KW-1185">Reference proteome</keyword>
<reference evidence="2 3" key="1">
    <citation type="submission" date="2018-03" db="EMBL/GenBank/DDBJ databases">
        <title>Genomic Encyclopedia of Archaeal and Bacterial Type Strains, Phase II (KMG-II): from individual species to whole genera.</title>
        <authorList>
            <person name="Goeker M."/>
        </authorList>
    </citation>
    <scope>NUCLEOTIDE SEQUENCE [LARGE SCALE GENOMIC DNA]</scope>
    <source>
        <strain evidence="2 3">DSM 43146</strain>
    </source>
</reference>
<sequence length="103" mass="11208">MPGLQPADGVLSSEHTTAHDNGWEEPMNATIDDIRCEALFASDLQRSWKPTPELIRAAVTDVVGRIGETGCAEMVAQEFGEHPDCAIGRMLWARDAIRLAFAA</sequence>
<protein>
    <submittedName>
        <fullName evidence="2">Uncharacterized protein</fullName>
    </submittedName>
</protein>
<accession>A0A2T0K9D6</accession>
<dbReference type="AlphaFoldDB" id="A0A2T0K9D6"/>
<dbReference type="Proteomes" id="UP000239415">
    <property type="component" value="Unassembled WGS sequence"/>
</dbReference>
<dbReference type="RefSeq" id="WP_239166431.1">
    <property type="nucleotide sequence ID" value="NZ_BOMO01000074.1"/>
</dbReference>
<feature type="region of interest" description="Disordered" evidence="1">
    <location>
        <begin position="1"/>
        <end position="25"/>
    </location>
</feature>
<dbReference type="EMBL" id="PVMZ01000009">
    <property type="protein sequence ID" value="PRX19748.1"/>
    <property type="molecule type" value="Genomic_DNA"/>
</dbReference>
<proteinExistence type="predicted"/>
<evidence type="ECO:0000313" key="3">
    <source>
        <dbReference type="Proteomes" id="UP000239415"/>
    </source>
</evidence>
<evidence type="ECO:0000313" key="2">
    <source>
        <dbReference type="EMBL" id="PRX19748.1"/>
    </source>
</evidence>